<evidence type="ECO:0000313" key="2">
    <source>
        <dbReference type="EMBL" id="MBK1853360.1"/>
    </source>
</evidence>
<sequence length="82" mass="8677">MKTTKVKELANQLSHQTTDAVSESLGVIRKKPVSRTLLGAICVCAGALFLASCEKEGPAERAGEKMDNAVEEAGDKVEEATD</sequence>
<dbReference type="RefSeq" id="WP_309487959.1">
    <property type="nucleotide sequence ID" value="NZ_JAENIG010000001.1"/>
</dbReference>
<gene>
    <name evidence="2" type="ORF">JIN83_00150</name>
</gene>
<accession>A0AAE2SBE2</accession>
<protein>
    <submittedName>
        <fullName evidence="2">Uncharacterized protein</fullName>
    </submittedName>
</protein>
<evidence type="ECO:0000256" key="1">
    <source>
        <dbReference type="SAM" id="MobiDB-lite"/>
    </source>
</evidence>
<reference evidence="2" key="1">
    <citation type="submission" date="2021-01" db="EMBL/GenBank/DDBJ databases">
        <title>Modified the classification status of verrucomicrobia.</title>
        <authorList>
            <person name="Feng X."/>
        </authorList>
    </citation>
    <scope>NUCLEOTIDE SEQUENCE</scope>
    <source>
        <strain evidence="2">5K15</strain>
    </source>
</reference>
<dbReference type="Proteomes" id="UP000634206">
    <property type="component" value="Unassembled WGS sequence"/>
</dbReference>
<evidence type="ECO:0000313" key="3">
    <source>
        <dbReference type="Proteomes" id="UP000634206"/>
    </source>
</evidence>
<organism evidence="2 3">
    <name type="scientific">Oceaniferula flava</name>
    <dbReference type="NCBI Taxonomy" id="2800421"/>
    <lineage>
        <taxon>Bacteria</taxon>
        <taxon>Pseudomonadati</taxon>
        <taxon>Verrucomicrobiota</taxon>
        <taxon>Verrucomicrobiia</taxon>
        <taxon>Verrucomicrobiales</taxon>
        <taxon>Verrucomicrobiaceae</taxon>
        <taxon>Oceaniferula</taxon>
    </lineage>
</organism>
<comment type="caution">
    <text evidence="2">The sequence shown here is derived from an EMBL/GenBank/DDBJ whole genome shotgun (WGS) entry which is preliminary data.</text>
</comment>
<keyword evidence="3" id="KW-1185">Reference proteome</keyword>
<proteinExistence type="predicted"/>
<dbReference type="EMBL" id="JAENIG010000001">
    <property type="protein sequence ID" value="MBK1853360.1"/>
    <property type="molecule type" value="Genomic_DNA"/>
</dbReference>
<dbReference type="AlphaFoldDB" id="A0AAE2SBE2"/>
<feature type="region of interest" description="Disordered" evidence="1">
    <location>
        <begin position="58"/>
        <end position="82"/>
    </location>
</feature>
<name>A0AAE2SBE2_9BACT</name>